<dbReference type="EMBL" id="NBII01000005">
    <property type="protein sequence ID" value="PAV18562.1"/>
    <property type="molecule type" value="Genomic_DNA"/>
</dbReference>
<keyword evidence="8" id="KW-1185">Reference proteome</keyword>
<name>A0A286UG00_9AGAM</name>
<reference evidence="7 8" key="1">
    <citation type="journal article" date="2017" name="Mol. Ecol.">
        <title>Comparative and population genomic landscape of Phellinus noxius: A hypervariable fungus causing root rot in trees.</title>
        <authorList>
            <person name="Chung C.L."/>
            <person name="Lee T.J."/>
            <person name="Akiba M."/>
            <person name="Lee H.H."/>
            <person name="Kuo T.H."/>
            <person name="Liu D."/>
            <person name="Ke H.M."/>
            <person name="Yokoi T."/>
            <person name="Roa M.B."/>
            <person name="Lu M.J."/>
            <person name="Chang Y.Y."/>
            <person name="Ann P.J."/>
            <person name="Tsai J.N."/>
            <person name="Chen C.Y."/>
            <person name="Tzean S.S."/>
            <person name="Ota Y."/>
            <person name="Hattori T."/>
            <person name="Sahashi N."/>
            <person name="Liou R.F."/>
            <person name="Kikuchi T."/>
            <person name="Tsai I.J."/>
        </authorList>
    </citation>
    <scope>NUCLEOTIDE SEQUENCE [LARGE SCALE GENOMIC DNA]</scope>
    <source>
        <strain evidence="7 8">FFPRI411160</strain>
    </source>
</reference>
<dbReference type="Proteomes" id="UP000217199">
    <property type="component" value="Unassembled WGS sequence"/>
</dbReference>
<dbReference type="AlphaFoldDB" id="A0A286UG00"/>
<gene>
    <name evidence="7" type="ORF">PNOK_0540400</name>
</gene>
<comment type="subcellular location">
    <subcellularLocation>
        <location evidence="1">Membrane</location>
        <topology evidence="1">Multi-pass membrane protein</topology>
    </subcellularLocation>
</comment>
<dbReference type="PANTHER" id="PTHR23291:SF50">
    <property type="entry name" value="PROTEIN LIFEGUARD 4"/>
    <property type="match status" value="1"/>
</dbReference>
<keyword evidence="4 5" id="KW-0472">Membrane</keyword>
<feature type="transmembrane region" description="Helical" evidence="5">
    <location>
        <begin position="72"/>
        <end position="91"/>
    </location>
</feature>
<dbReference type="OrthoDB" id="7933078at2759"/>
<accession>A0A286UG00</accession>
<organism evidence="7 8">
    <name type="scientific">Pyrrhoderma noxium</name>
    <dbReference type="NCBI Taxonomy" id="2282107"/>
    <lineage>
        <taxon>Eukaryota</taxon>
        <taxon>Fungi</taxon>
        <taxon>Dikarya</taxon>
        <taxon>Basidiomycota</taxon>
        <taxon>Agaricomycotina</taxon>
        <taxon>Agaricomycetes</taxon>
        <taxon>Hymenochaetales</taxon>
        <taxon>Hymenochaetaceae</taxon>
        <taxon>Pyrrhoderma</taxon>
    </lineage>
</organism>
<evidence type="ECO:0000256" key="2">
    <source>
        <dbReference type="ARBA" id="ARBA00022692"/>
    </source>
</evidence>
<proteinExistence type="inferred from homology"/>
<evidence type="ECO:0000256" key="5">
    <source>
        <dbReference type="RuleBase" id="RU004379"/>
    </source>
</evidence>
<dbReference type="FunCoup" id="A0A286UG00">
    <property type="interactions" value="115"/>
</dbReference>
<feature type="compositionally biased region" description="Low complexity" evidence="6">
    <location>
        <begin position="24"/>
        <end position="41"/>
    </location>
</feature>
<dbReference type="STRING" id="2282107.A0A286UG00"/>
<feature type="transmembrane region" description="Helical" evidence="5">
    <location>
        <begin position="130"/>
        <end position="151"/>
    </location>
</feature>
<sequence length="273" mass="30211">MSNYPQAPPKYQPKVQQAGDEASRPLLGSPGPSSGPGAIFDQPDDDIPDDFKYGVTVSDSSAQIQQAFVRKVYSILFCQILGTCIVGGSISQSQSAIFWVQTHSWAFFVPMFGTLINLGLLYWKRHSVPANYILLSTFTLLESFALGVVMAFYDNTIIIQALLITLGVFGGLTLFTFQSKYDFSGLGPWLFGALIALMMTGLVGIFIPFGQTMDLIYAIGGCLIFSGYILYDTYMIFNRLSPDEFILGAISLYLDFINLFINILRLLNNTENR</sequence>
<evidence type="ECO:0000256" key="1">
    <source>
        <dbReference type="ARBA" id="ARBA00004141"/>
    </source>
</evidence>
<evidence type="ECO:0000313" key="8">
    <source>
        <dbReference type="Proteomes" id="UP000217199"/>
    </source>
</evidence>
<dbReference type="CDD" id="cd10429">
    <property type="entry name" value="GAAP_like"/>
    <property type="match status" value="1"/>
</dbReference>
<feature type="compositionally biased region" description="Pro residues" evidence="6">
    <location>
        <begin position="1"/>
        <end position="11"/>
    </location>
</feature>
<evidence type="ECO:0000256" key="4">
    <source>
        <dbReference type="ARBA" id="ARBA00023136"/>
    </source>
</evidence>
<feature type="transmembrane region" description="Helical" evidence="5">
    <location>
        <begin position="245"/>
        <end position="267"/>
    </location>
</feature>
<feature type="transmembrane region" description="Helical" evidence="5">
    <location>
        <begin position="157"/>
        <end position="177"/>
    </location>
</feature>
<keyword evidence="3 5" id="KW-1133">Transmembrane helix</keyword>
<feature type="transmembrane region" description="Helical" evidence="5">
    <location>
        <begin position="189"/>
        <end position="209"/>
    </location>
</feature>
<evidence type="ECO:0000256" key="3">
    <source>
        <dbReference type="ARBA" id="ARBA00022989"/>
    </source>
</evidence>
<evidence type="ECO:0000256" key="6">
    <source>
        <dbReference type="SAM" id="MobiDB-lite"/>
    </source>
</evidence>
<dbReference type="InterPro" id="IPR006214">
    <property type="entry name" value="Bax_inhibitor_1-related"/>
</dbReference>
<dbReference type="GO" id="GO:0016020">
    <property type="term" value="C:membrane"/>
    <property type="evidence" value="ECO:0007669"/>
    <property type="project" value="UniProtKB-SubCell"/>
</dbReference>
<keyword evidence="2 5" id="KW-0812">Transmembrane</keyword>
<feature type="transmembrane region" description="Helical" evidence="5">
    <location>
        <begin position="215"/>
        <end position="233"/>
    </location>
</feature>
<comment type="similarity">
    <text evidence="5">Belongs to the BI1 family.</text>
</comment>
<comment type="caution">
    <text evidence="7">The sequence shown here is derived from an EMBL/GenBank/DDBJ whole genome shotgun (WGS) entry which is preliminary data.</text>
</comment>
<dbReference type="Pfam" id="PF01027">
    <property type="entry name" value="Bax1-I"/>
    <property type="match status" value="1"/>
</dbReference>
<dbReference type="InParanoid" id="A0A286UG00"/>
<feature type="region of interest" description="Disordered" evidence="6">
    <location>
        <begin position="1"/>
        <end position="41"/>
    </location>
</feature>
<evidence type="ECO:0000313" key="7">
    <source>
        <dbReference type="EMBL" id="PAV18562.1"/>
    </source>
</evidence>
<feature type="transmembrane region" description="Helical" evidence="5">
    <location>
        <begin position="103"/>
        <end position="123"/>
    </location>
</feature>
<protein>
    <submittedName>
        <fullName evidence="7">Glutamate binding protein</fullName>
    </submittedName>
</protein>
<dbReference type="PANTHER" id="PTHR23291">
    <property type="entry name" value="BAX INHIBITOR-RELATED"/>
    <property type="match status" value="1"/>
</dbReference>